<evidence type="ECO:0000259" key="3">
    <source>
        <dbReference type="Pfam" id="PF03358"/>
    </source>
</evidence>
<dbReference type="InterPro" id="IPR051796">
    <property type="entry name" value="ISF_SsuE-like"/>
</dbReference>
<gene>
    <name evidence="4" type="ORF">AXX12_11810</name>
</gene>
<dbReference type="OrthoDB" id="9790975at2"/>
<keyword evidence="2" id="KW-0288">FMN</keyword>
<dbReference type="PANTHER" id="PTHR43278">
    <property type="entry name" value="NAD(P)H-DEPENDENT FMN-CONTAINING OXIDOREDUCTASE YWQN-RELATED"/>
    <property type="match status" value="1"/>
</dbReference>
<feature type="domain" description="NADPH-dependent FMN reductase-like" evidence="3">
    <location>
        <begin position="1"/>
        <end position="155"/>
    </location>
</feature>
<reference evidence="4 5" key="1">
    <citation type="submission" date="2016-02" db="EMBL/GenBank/DDBJ databases">
        <title>Anaerosporomusa subterraneum gen. nov., sp. nov., a spore-forming obligate anaerobe isolated from saprolite.</title>
        <authorList>
            <person name="Choi J.K."/>
            <person name="Shah M."/>
            <person name="Yee N."/>
        </authorList>
    </citation>
    <scope>NUCLEOTIDE SEQUENCE [LARGE SCALE GENOMIC DNA]</scope>
    <source>
        <strain evidence="4 5">RU4</strain>
    </source>
</reference>
<dbReference type="AlphaFoldDB" id="A0A154BPK1"/>
<dbReference type="EMBL" id="LSGP01000020">
    <property type="protein sequence ID" value="KYZ75872.1"/>
    <property type="molecule type" value="Genomic_DNA"/>
</dbReference>
<organism evidence="4 5">
    <name type="scientific">Anaerosporomusa subterranea</name>
    <dbReference type="NCBI Taxonomy" id="1794912"/>
    <lineage>
        <taxon>Bacteria</taxon>
        <taxon>Bacillati</taxon>
        <taxon>Bacillota</taxon>
        <taxon>Negativicutes</taxon>
        <taxon>Acetonemataceae</taxon>
        <taxon>Anaerosporomusa</taxon>
    </lineage>
</organism>
<evidence type="ECO:0000313" key="4">
    <source>
        <dbReference type="EMBL" id="KYZ75872.1"/>
    </source>
</evidence>
<sequence length="210" mass="23090">MKTIAICGSPREGGNTEFYLKTILYELEQRGIETEFISLRGLTIRPCTGCYGCLEKKACVQDDDFEVVFQKMYQADGILVGSPVYVSRTTSLVSAFLERATFSGRGSGRLLSGKVGAPVTVARRAGQTLAFSELLLWYFINDMIIPGSMYWNVGVAGARGAKDANNDLEGIEIMKYFAKNMSKVMHALAQCDPSGDKTETVSADKLFFKK</sequence>
<keyword evidence="1" id="KW-0285">Flavoprotein</keyword>
<dbReference type="SUPFAM" id="SSF52218">
    <property type="entry name" value="Flavoproteins"/>
    <property type="match status" value="1"/>
</dbReference>
<dbReference type="STRING" id="1794912.AXX12_11810"/>
<name>A0A154BPK1_ANASB</name>
<dbReference type="Proteomes" id="UP000076268">
    <property type="component" value="Unassembled WGS sequence"/>
</dbReference>
<dbReference type="GO" id="GO:0016491">
    <property type="term" value="F:oxidoreductase activity"/>
    <property type="evidence" value="ECO:0007669"/>
    <property type="project" value="InterPro"/>
</dbReference>
<comment type="caution">
    <text evidence="4">The sequence shown here is derived from an EMBL/GenBank/DDBJ whole genome shotgun (WGS) entry which is preliminary data.</text>
</comment>
<dbReference type="InterPro" id="IPR005025">
    <property type="entry name" value="FMN_Rdtase-like_dom"/>
</dbReference>
<accession>A0A154BPK1</accession>
<protein>
    <recommendedName>
        <fullName evidence="3">NADPH-dependent FMN reductase-like domain-containing protein</fullName>
    </recommendedName>
</protein>
<proteinExistence type="predicted"/>
<evidence type="ECO:0000313" key="5">
    <source>
        <dbReference type="Proteomes" id="UP000076268"/>
    </source>
</evidence>
<dbReference type="InterPro" id="IPR029039">
    <property type="entry name" value="Flavoprotein-like_sf"/>
</dbReference>
<dbReference type="Pfam" id="PF03358">
    <property type="entry name" value="FMN_red"/>
    <property type="match status" value="1"/>
</dbReference>
<keyword evidence="5" id="KW-1185">Reference proteome</keyword>
<evidence type="ECO:0000256" key="2">
    <source>
        <dbReference type="ARBA" id="ARBA00022643"/>
    </source>
</evidence>
<dbReference type="RefSeq" id="WP_066243789.1">
    <property type="nucleotide sequence ID" value="NZ_LSGP01000020.1"/>
</dbReference>
<dbReference type="Gene3D" id="3.40.50.360">
    <property type="match status" value="1"/>
</dbReference>
<evidence type="ECO:0000256" key="1">
    <source>
        <dbReference type="ARBA" id="ARBA00022630"/>
    </source>
</evidence>
<dbReference type="PANTHER" id="PTHR43278:SF4">
    <property type="entry name" value="NAD(P)H-DEPENDENT FMN-CONTAINING OXIDOREDUCTASE YWQN-RELATED"/>
    <property type="match status" value="1"/>
</dbReference>